<dbReference type="OrthoDB" id="9989112at2759"/>
<dbReference type="InParanoid" id="A0CXM7"/>
<dbReference type="KEGG" id="ptm:GSPATT00011176001"/>
<name>A0CXM7_PARTE</name>
<dbReference type="STRING" id="5888.A0CXM7"/>
<dbReference type="CDD" id="cd00154">
    <property type="entry name" value="Rab"/>
    <property type="match status" value="1"/>
</dbReference>
<dbReference type="InterPro" id="IPR027417">
    <property type="entry name" value="P-loop_NTPase"/>
</dbReference>
<protein>
    <submittedName>
        <fullName evidence="2">Uncharacterized protein</fullName>
    </submittedName>
</protein>
<dbReference type="HOGENOM" id="CLU_1411278_0_0_1"/>
<dbReference type="SMART" id="SM00175">
    <property type="entry name" value="RAB"/>
    <property type="match status" value="1"/>
</dbReference>
<dbReference type="PRINTS" id="PR00449">
    <property type="entry name" value="RASTRNSFRMNG"/>
</dbReference>
<dbReference type="SUPFAM" id="SSF52540">
    <property type="entry name" value="P-loop containing nucleoside triphosphate hydrolases"/>
    <property type="match status" value="1"/>
</dbReference>
<dbReference type="eggNOG" id="KOG0098">
    <property type="taxonomic scope" value="Eukaryota"/>
</dbReference>
<dbReference type="Pfam" id="PF00071">
    <property type="entry name" value="Ras"/>
    <property type="match status" value="1"/>
</dbReference>
<reference evidence="2 3" key="1">
    <citation type="journal article" date="2006" name="Nature">
        <title>Global trends of whole-genome duplications revealed by the ciliate Paramecium tetraurelia.</title>
        <authorList>
            <consortium name="Genoscope"/>
            <person name="Aury J.-M."/>
            <person name="Jaillon O."/>
            <person name="Duret L."/>
            <person name="Noel B."/>
            <person name="Jubin C."/>
            <person name="Porcel B.M."/>
            <person name="Segurens B."/>
            <person name="Daubin V."/>
            <person name="Anthouard V."/>
            <person name="Aiach N."/>
            <person name="Arnaiz O."/>
            <person name="Billaut A."/>
            <person name="Beisson J."/>
            <person name="Blanc I."/>
            <person name="Bouhouche K."/>
            <person name="Camara F."/>
            <person name="Duharcourt S."/>
            <person name="Guigo R."/>
            <person name="Gogendeau D."/>
            <person name="Katinka M."/>
            <person name="Keller A.-M."/>
            <person name="Kissmehl R."/>
            <person name="Klotz C."/>
            <person name="Koll F."/>
            <person name="Le Moue A."/>
            <person name="Lepere C."/>
            <person name="Malinsky S."/>
            <person name="Nowacki M."/>
            <person name="Nowak J.K."/>
            <person name="Plattner H."/>
            <person name="Poulain J."/>
            <person name="Ruiz F."/>
            <person name="Serrano V."/>
            <person name="Zagulski M."/>
            <person name="Dessen P."/>
            <person name="Betermier M."/>
            <person name="Weissenbach J."/>
            <person name="Scarpelli C."/>
            <person name="Schachter V."/>
            <person name="Sperling L."/>
            <person name="Meyer E."/>
            <person name="Cohen J."/>
            <person name="Wincker P."/>
        </authorList>
    </citation>
    <scope>NUCLEOTIDE SEQUENCE [LARGE SCALE GENOMIC DNA]</scope>
    <source>
        <strain evidence="2 3">Stock d4-2</strain>
    </source>
</reference>
<dbReference type="EMBL" id="CT868208">
    <property type="protein sequence ID" value="CAK75544.1"/>
    <property type="molecule type" value="Genomic_DNA"/>
</dbReference>
<dbReference type="SMART" id="SM00173">
    <property type="entry name" value="RAS"/>
    <property type="match status" value="1"/>
</dbReference>
<dbReference type="Gene3D" id="3.40.50.300">
    <property type="entry name" value="P-loop containing nucleotide triphosphate hydrolases"/>
    <property type="match status" value="1"/>
</dbReference>
<dbReference type="GeneID" id="5028726"/>
<dbReference type="Proteomes" id="UP000000600">
    <property type="component" value="Unassembled WGS sequence"/>
</dbReference>
<keyword evidence="1" id="KW-0547">Nucleotide-binding</keyword>
<evidence type="ECO:0000313" key="2">
    <source>
        <dbReference type="EMBL" id="CAK75544.1"/>
    </source>
</evidence>
<proteinExistence type="predicted"/>
<dbReference type="GO" id="GO:0005525">
    <property type="term" value="F:GTP binding"/>
    <property type="evidence" value="ECO:0007669"/>
    <property type="project" value="InterPro"/>
</dbReference>
<dbReference type="PANTHER" id="PTHR47978">
    <property type="match status" value="1"/>
</dbReference>
<dbReference type="PROSITE" id="PS51419">
    <property type="entry name" value="RAB"/>
    <property type="match status" value="1"/>
</dbReference>
<evidence type="ECO:0000256" key="1">
    <source>
        <dbReference type="ARBA" id="ARBA00022741"/>
    </source>
</evidence>
<dbReference type="InterPro" id="IPR001806">
    <property type="entry name" value="Small_GTPase"/>
</dbReference>
<dbReference type="PROSITE" id="PS51421">
    <property type="entry name" value="RAS"/>
    <property type="match status" value="1"/>
</dbReference>
<sequence length="193" mass="22937">MTQKQWNSDHKDQRGMIKLYCWLRIFHTDNKIILQRVDISVLLVFDITNPDSFHNVQKWYSEVSENTGTNSTFILVRNKTDLQSQLKITTTQAKAFADEYQIQYFETSAKTNQNIDLIFENTVHQIFEKIDKQLIDFANEVLLSDNCLRIKGSFWESFITKRNKGLRGKIKIKIKIKIASVEDFFKYKQFYKF</sequence>
<organism evidence="2 3">
    <name type="scientific">Paramecium tetraurelia</name>
    <dbReference type="NCBI Taxonomy" id="5888"/>
    <lineage>
        <taxon>Eukaryota</taxon>
        <taxon>Sar</taxon>
        <taxon>Alveolata</taxon>
        <taxon>Ciliophora</taxon>
        <taxon>Intramacronucleata</taxon>
        <taxon>Oligohymenophorea</taxon>
        <taxon>Peniculida</taxon>
        <taxon>Parameciidae</taxon>
        <taxon>Paramecium</taxon>
    </lineage>
</organism>
<dbReference type="AlphaFoldDB" id="A0CXM7"/>
<evidence type="ECO:0000313" key="3">
    <source>
        <dbReference type="Proteomes" id="UP000000600"/>
    </source>
</evidence>
<dbReference type="GO" id="GO:0003924">
    <property type="term" value="F:GTPase activity"/>
    <property type="evidence" value="ECO:0007669"/>
    <property type="project" value="InterPro"/>
</dbReference>
<keyword evidence="3" id="KW-1185">Reference proteome</keyword>
<accession>A0CXM7</accession>
<dbReference type="SMART" id="SM00174">
    <property type="entry name" value="RHO"/>
    <property type="match status" value="1"/>
</dbReference>
<dbReference type="RefSeq" id="XP_001442941.1">
    <property type="nucleotide sequence ID" value="XM_001442904.1"/>
</dbReference>
<gene>
    <name evidence="2" type="ORF">GSPATT00011176001</name>
</gene>